<protein>
    <submittedName>
        <fullName evidence="2">DUF4832 domain-containing protein</fullName>
    </submittedName>
</protein>
<dbReference type="RefSeq" id="WP_115480529.1">
    <property type="nucleotide sequence ID" value="NZ_QRCT01000010.1"/>
</dbReference>
<dbReference type="EMBL" id="QRCT01000010">
    <property type="protein sequence ID" value="RDU24782.1"/>
    <property type="molecule type" value="Genomic_DNA"/>
</dbReference>
<keyword evidence="3" id="KW-1185">Reference proteome</keyword>
<dbReference type="Proteomes" id="UP000255036">
    <property type="component" value="Unassembled WGS sequence"/>
</dbReference>
<dbReference type="InterPro" id="IPR032267">
    <property type="entry name" value="DUF4832"/>
</dbReference>
<gene>
    <name evidence="2" type="ORF">DWV06_02060</name>
</gene>
<accession>A0A371AZ53</accession>
<organism evidence="2 3">
    <name type="scientific">Anaerosacchariphilus polymeriproducens</name>
    <dbReference type="NCBI Taxonomy" id="1812858"/>
    <lineage>
        <taxon>Bacteria</taxon>
        <taxon>Bacillati</taxon>
        <taxon>Bacillota</taxon>
        <taxon>Clostridia</taxon>
        <taxon>Lachnospirales</taxon>
        <taxon>Lachnospiraceae</taxon>
        <taxon>Anaerosacchariphilus</taxon>
    </lineage>
</organism>
<dbReference type="AlphaFoldDB" id="A0A371AZ53"/>
<dbReference type="Pfam" id="PF16116">
    <property type="entry name" value="DUF4832"/>
    <property type="match status" value="1"/>
</dbReference>
<dbReference type="OrthoDB" id="9761426at2"/>
<evidence type="ECO:0000259" key="1">
    <source>
        <dbReference type="Pfam" id="PF16116"/>
    </source>
</evidence>
<comment type="caution">
    <text evidence="2">The sequence shown here is derived from an EMBL/GenBank/DDBJ whole genome shotgun (WGS) entry which is preliminary data.</text>
</comment>
<name>A0A371AZ53_9FIRM</name>
<evidence type="ECO:0000313" key="3">
    <source>
        <dbReference type="Proteomes" id="UP000255036"/>
    </source>
</evidence>
<reference evidence="2 3" key="1">
    <citation type="submission" date="2018-07" db="EMBL/GenBank/DDBJ databases">
        <title>Anaerosacharophilus polymeroproducens gen. nov. sp. nov., an anaerobic bacterium isolated from salt field.</title>
        <authorList>
            <person name="Kim W."/>
            <person name="Yang S.-H."/>
            <person name="Oh J."/>
            <person name="Lee J.-H."/>
            <person name="Kwon K.K."/>
        </authorList>
    </citation>
    <scope>NUCLEOTIDE SEQUENCE [LARGE SCALE GENOMIC DNA]</scope>
    <source>
        <strain evidence="2 3">MCWD5</strain>
    </source>
</reference>
<sequence>MKKKVFGIVLVLFIIFNQFNVLNVQAGSSLKKHKLYYASSPADNPLKGFVGFRGTGSYTDYPYSMEYLVIKLSDIVVGENKYDWSVLENQLKEVASYGRHSIVSFHMDMPGYSYGESGIPKYLLNSGLKVNYYSQSGGGYSPDYTDARLWKMIYNFVNAFGRKYDGDKRIAQVESSIVGFWGEWHTYPYKNFGLKDADLSKLARTYDNAFNKTQVSVRYPKPGTSRMRVGYSDYSFCYETLTDDWSQYKRLKQFGATNYWKKNMGGGELYPSYYNRIFVTKGWCVRSGESFNACVKALHPSWMLYGAGHRLTGANRENSINAAKRLGYNFTVTAAYFKNKISTKKQSFPIKIHIKNIGVAPFYYKWKMQLAIFNSKGKRVKTINTKWDIRKIAADRKIDKLSAKIKNVKLKKGVYTMAMRVQNPLTNGNKLKFANKSQKANGWLELGRFRVGKAKIKKVKNNKDTTSTSRSYKITKAYYKETIKAGRMFNIGARIRNYGINRYTGNDTVQILFYKNKKLVRKIITDWKIRNVWANTNAYFNYNIKGLSTGTYSLKIKLHARGIPVEIGDLYVKK</sequence>
<feature type="domain" description="DUF4832" evidence="1">
    <location>
        <begin position="322"/>
        <end position="427"/>
    </location>
</feature>
<proteinExistence type="predicted"/>
<evidence type="ECO:0000313" key="2">
    <source>
        <dbReference type="EMBL" id="RDU24782.1"/>
    </source>
</evidence>
<dbReference type="Gene3D" id="3.20.20.80">
    <property type="entry name" value="Glycosidases"/>
    <property type="match status" value="1"/>
</dbReference>